<proteinExistence type="inferred from homology"/>
<comment type="similarity">
    <text evidence="2 6">Belongs to the FPP/GGPP synthase family.</text>
</comment>
<organism evidence="7 8">
    <name type="scientific">Nocardioides psychrotolerans</name>
    <dbReference type="NCBI Taxonomy" id="1005945"/>
    <lineage>
        <taxon>Bacteria</taxon>
        <taxon>Bacillati</taxon>
        <taxon>Actinomycetota</taxon>
        <taxon>Actinomycetes</taxon>
        <taxon>Propionibacteriales</taxon>
        <taxon>Nocardioidaceae</taxon>
        <taxon>Nocardioides</taxon>
    </lineage>
</organism>
<dbReference type="Proteomes" id="UP000198649">
    <property type="component" value="Unassembled WGS sequence"/>
</dbReference>
<dbReference type="GO" id="GO:0004659">
    <property type="term" value="F:prenyltransferase activity"/>
    <property type="evidence" value="ECO:0007669"/>
    <property type="project" value="InterPro"/>
</dbReference>
<dbReference type="PANTHER" id="PTHR12001">
    <property type="entry name" value="GERANYLGERANYL PYROPHOSPHATE SYNTHASE"/>
    <property type="match status" value="1"/>
</dbReference>
<evidence type="ECO:0000256" key="2">
    <source>
        <dbReference type="ARBA" id="ARBA00006706"/>
    </source>
</evidence>
<dbReference type="Gene3D" id="1.10.600.10">
    <property type="entry name" value="Farnesyl Diphosphate Synthase"/>
    <property type="match status" value="1"/>
</dbReference>
<dbReference type="PANTHER" id="PTHR12001:SF69">
    <property type="entry name" value="ALL TRANS-POLYPRENYL-DIPHOSPHATE SYNTHASE PDSS1"/>
    <property type="match status" value="1"/>
</dbReference>
<sequence length="337" mass="35917">MRSILPSPAELALPITDEGLAARLRERMTVVESALFEHSQSRAPYVTEAARHLLSAGGKRFRPLLVLLAAEAGDHPESDEVVTAACVVEITHVGSLYHDDVMDEADLRRGADSANSRFDNLVAILTGDFLFAKSSELTARLGADAVRIQAETFTRLVEGQILETVPPAPGDDPLQHYLDVVAGKTGSLIATSARYGARFGGASREVEDALTAYGEIVGSAFQLSDDILDVASESDESGKTPGTDLREGVPTLPSLMARASTDPADARLIELLDADLTDDVLHAEALDLLRRHPAMEEARAYVVAQAEEAKSHLAVLPEGSVRSALEAFADIVAVRSA</sequence>
<evidence type="ECO:0000256" key="5">
    <source>
        <dbReference type="ARBA" id="ARBA00022842"/>
    </source>
</evidence>
<dbReference type="CDD" id="cd00685">
    <property type="entry name" value="Trans_IPPS_HT"/>
    <property type="match status" value="1"/>
</dbReference>
<gene>
    <name evidence="7" type="ORF">SAMN05216561_10884</name>
</gene>
<dbReference type="RefSeq" id="WP_371863260.1">
    <property type="nucleotide sequence ID" value="NZ_BKAF01000015.1"/>
</dbReference>
<evidence type="ECO:0000313" key="7">
    <source>
        <dbReference type="EMBL" id="SFI41916.1"/>
    </source>
</evidence>
<evidence type="ECO:0000256" key="1">
    <source>
        <dbReference type="ARBA" id="ARBA00001946"/>
    </source>
</evidence>
<protein>
    <submittedName>
        <fullName evidence="7">Heptaprenyl diphosphate synthase</fullName>
    </submittedName>
</protein>
<keyword evidence="8" id="KW-1185">Reference proteome</keyword>
<dbReference type="GO" id="GO:0008299">
    <property type="term" value="P:isoprenoid biosynthetic process"/>
    <property type="evidence" value="ECO:0007669"/>
    <property type="project" value="InterPro"/>
</dbReference>
<dbReference type="EMBL" id="FOQG01000008">
    <property type="protein sequence ID" value="SFI41916.1"/>
    <property type="molecule type" value="Genomic_DNA"/>
</dbReference>
<reference evidence="7 8" key="1">
    <citation type="submission" date="2016-10" db="EMBL/GenBank/DDBJ databases">
        <authorList>
            <person name="de Groot N.N."/>
        </authorList>
    </citation>
    <scope>NUCLEOTIDE SEQUENCE [LARGE SCALE GENOMIC DNA]</scope>
    <source>
        <strain evidence="7 8">CGMCC 1.11156</strain>
    </source>
</reference>
<comment type="cofactor">
    <cofactor evidence="1">
        <name>Mg(2+)</name>
        <dbReference type="ChEBI" id="CHEBI:18420"/>
    </cofactor>
</comment>
<name>A0A1I3I1S2_9ACTN</name>
<dbReference type="GO" id="GO:0046872">
    <property type="term" value="F:metal ion binding"/>
    <property type="evidence" value="ECO:0007669"/>
    <property type="project" value="UniProtKB-KW"/>
</dbReference>
<dbReference type="InterPro" id="IPR008949">
    <property type="entry name" value="Isoprenoid_synthase_dom_sf"/>
</dbReference>
<dbReference type="SFLD" id="SFLDS00005">
    <property type="entry name" value="Isoprenoid_Synthase_Type_I"/>
    <property type="match status" value="1"/>
</dbReference>
<evidence type="ECO:0000256" key="3">
    <source>
        <dbReference type="ARBA" id="ARBA00022679"/>
    </source>
</evidence>
<dbReference type="InterPro" id="IPR000092">
    <property type="entry name" value="Polyprenyl_synt"/>
</dbReference>
<dbReference type="STRING" id="1005945.SAMN05216561_10884"/>
<dbReference type="InterPro" id="IPR033749">
    <property type="entry name" value="Polyprenyl_synt_CS"/>
</dbReference>
<accession>A0A1I3I1S2</accession>
<dbReference type="SUPFAM" id="SSF48576">
    <property type="entry name" value="Terpenoid synthases"/>
    <property type="match status" value="1"/>
</dbReference>
<dbReference type="SFLD" id="SFLDG01017">
    <property type="entry name" value="Polyprenyl_Transferase_Like"/>
    <property type="match status" value="1"/>
</dbReference>
<dbReference type="PROSITE" id="PS00444">
    <property type="entry name" value="POLYPRENYL_SYNTHASE_2"/>
    <property type="match status" value="1"/>
</dbReference>
<dbReference type="Pfam" id="PF00348">
    <property type="entry name" value="polyprenyl_synt"/>
    <property type="match status" value="1"/>
</dbReference>
<evidence type="ECO:0000313" key="8">
    <source>
        <dbReference type="Proteomes" id="UP000198649"/>
    </source>
</evidence>
<dbReference type="AlphaFoldDB" id="A0A1I3I1S2"/>
<keyword evidence="4" id="KW-0479">Metal-binding</keyword>
<keyword evidence="5" id="KW-0460">Magnesium</keyword>
<evidence type="ECO:0000256" key="4">
    <source>
        <dbReference type="ARBA" id="ARBA00022723"/>
    </source>
</evidence>
<evidence type="ECO:0000256" key="6">
    <source>
        <dbReference type="RuleBase" id="RU004466"/>
    </source>
</evidence>
<keyword evidence="3 6" id="KW-0808">Transferase</keyword>